<proteinExistence type="predicted"/>
<reference evidence="1 2" key="1">
    <citation type="journal article" date="2016" name="Nat. Commun.">
        <title>Thousands of microbial genomes shed light on interconnected biogeochemical processes in an aquifer system.</title>
        <authorList>
            <person name="Anantharaman K."/>
            <person name="Brown C.T."/>
            <person name="Hug L.A."/>
            <person name="Sharon I."/>
            <person name="Castelle C.J."/>
            <person name="Probst A.J."/>
            <person name="Thomas B.C."/>
            <person name="Singh A."/>
            <person name="Wilkins M.J."/>
            <person name="Karaoz U."/>
            <person name="Brodie E.L."/>
            <person name="Williams K.H."/>
            <person name="Hubbard S.S."/>
            <person name="Banfield J.F."/>
        </authorList>
    </citation>
    <scope>NUCLEOTIDE SEQUENCE [LARGE SCALE GENOMIC DNA]</scope>
</reference>
<evidence type="ECO:0000313" key="2">
    <source>
        <dbReference type="Proteomes" id="UP000178656"/>
    </source>
</evidence>
<accession>A0A1F5T9R4</accession>
<organism evidence="1 2">
    <name type="scientific">Candidatus Falkowbacteria bacterium RIFOXYC2_FULL_48_21</name>
    <dbReference type="NCBI Taxonomy" id="1798005"/>
    <lineage>
        <taxon>Bacteria</taxon>
        <taxon>Candidatus Falkowiibacteriota</taxon>
    </lineage>
</organism>
<comment type="caution">
    <text evidence="1">The sequence shown here is derived from an EMBL/GenBank/DDBJ whole genome shotgun (WGS) entry which is preliminary data.</text>
</comment>
<name>A0A1F5T9R4_9BACT</name>
<dbReference type="Proteomes" id="UP000178656">
    <property type="component" value="Unassembled WGS sequence"/>
</dbReference>
<sequence>MEEVMTKDGRFCSKANEETGEICNAIMNEKVAHFKCPKCGAVEPLTVEQIKLKVDKEKRRSLPGQLLTLKSRYATEDGDVIG</sequence>
<dbReference type="EMBL" id="MFGM01000045">
    <property type="protein sequence ID" value="OGF35684.1"/>
    <property type="molecule type" value="Genomic_DNA"/>
</dbReference>
<evidence type="ECO:0000313" key="1">
    <source>
        <dbReference type="EMBL" id="OGF35684.1"/>
    </source>
</evidence>
<protein>
    <submittedName>
        <fullName evidence="1">Uncharacterized protein</fullName>
    </submittedName>
</protein>
<gene>
    <name evidence="1" type="ORF">A2482_04485</name>
</gene>
<dbReference type="AlphaFoldDB" id="A0A1F5T9R4"/>